<evidence type="ECO:0000259" key="2">
    <source>
        <dbReference type="SMART" id="SM00482"/>
    </source>
</evidence>
<feature type="compositionally biased region" description="Low complexity" evidence="1">
    <location>
        <begin position="854"/>
        <end position="874"/>
    </location>
</feature>
<feature type="compositionally biased region" description="Gly residues" evidence="1">
    <location>
        <begin position="743"/>
        <end position="753"/>
    </location>
</feature>
<feature type="region of interest" description="Disordered" evidence="1">
    <location>
        <begin position="977"/>
        <end position="1007"/>
    </location>
</feature>
<evidence type="ECO:0000313" key="4">
    <source>
        <dbReference type="Proteomes" id="UP001165080"/>
    </source>
</evidence>
<dbReference type="GO" id="GO:0006302">
    <property type="term" value="P:double-strand break repair"/>
    <property type="evidence" value="ECO:0007669"/>
    <property type="project" value="TreeGrafter"/>
</dbReference>
<dbReference type="GO" id="GO:0003677">
    <property type="term" value="F:DNA binding"/>
    <property type="evidence" value="ECO:0007669"/>
    <property type="project" value="InterPro"/>
</dbReference>
<feature type="domain" description="DNA-directed DNA polymerase family A palm" evidence="2">
    <location>
        <begin position="1155"/>
        <end position="1447"/>
    </location>
</feature>
<feature type="compositionally biased region" description="Low complexity" evidence="1">
    <location>
        <begin position="1119"/>
        <end position="1138"/>
    </location>
</feature>
<feature type="compositionally biased region" description="Gly residues" evidence="1">
    <location>
        <begin position="516"/>
        <end position="526"/>
    </location>
</feature>
<dbReference type="Gene3D" id="3.30.70.370">
    <property type="match status" value="2"/>
</dbReference>
<reference evidence="3 4" key="1">
    <citation type="journal article" date="2023" name="Commun. Biol.">
        <title>Reorganization of the ancestral sex-determining regions during the evolution of trioecy in Pleodorina starrii.</title>
        <authorList>
            <person name="Takahashi K."/>
            <person name="Suzuki S."/>
            <person name="Kawai-Toyooka H."/>
            <person name="Yamamoto K."/>
            <person name="Hamaji T."/>
            <person name="Ootsuki R."/>
            <person name="Yamaguchi H."/>
            <person name="Kawachi M."/>
            <person name="Higashiyama T."/>
            <person name="Nozaki H."/>
        </authorList>
    </citation>
    <scope>NUCLEOTIDE SEQUENCE [LARGE SCALE GENOMIC DNA]</scope>
    <source>
        <strain evidence="3 4">NIES-4479</strain>
    </source>
</reference>
<dbReference type="PANTHER" id="PTHR10133">
    <property type="entry name" value="DNA POLYMERASE I"/>
    <property type="match status" value="1"/>
</dbReference>
<evidence type="ECO:0000313" key="3">
    <source>
        <dbReference type="EMBL" id="GLC50145.1"/>
    </source>
</evidence>
<gene>
    <name evidence="3" type="primary">PLEST000354</name>
    <name evidence="3" type="ORF">PLESTB_000347300</name>
</gene>
<dbReference type="Pfam" id="PF00476">
    <property type="entry name" value="DNA_pol_A"/>
    <property type="match status" value="2"/>
</dbReference>
<protein>
    <recommendedName>
        <fullName evidence="2">DNA-directed DNA polymerase family A palm domain-containing protein</fullName>
    </recommendedName>
</protein>
<dbReference type="EMBL" id="BRXU01000003">
    <property type="protein sequence ID" value="GLC50145.1"/>
    <property type="molecule type" value="Genomic_DNA"/>
</dbReference>
<accession>A0A9W6EZC7</accession>
<dbReference type="GO" id="GO:0003887">
    <property type="term" value="F:DNA-directed DNA polymerase activity"/>
    <property type="evidence" value="ECO:0007669"/>
    <property type="project" value="InterPro"/>
</dbReference>
<dbReference type="Gene3D" id="1.10.150.20">
    <property type="entry name" value="5' to 3' exonuclease, C-terminal subdomain"/>
    <property type="match status" value="1"/>
</dbReference>
<feature type="compositionally biased region" description="Low complexity" evidence="1">
    <location>
        <begin position="377"/>
        <end position="396"/>
    </location>
</feature>
<comment type="caution">
    <text evidence="3">The sequence shown here is derived from an EMBL/GenBank/DDBJ whole genome shotgun (WGS) entry which is preliminary data.</text>
</comment>
<feature type="compositionally biased region" description="Low complexity" evidence="1">
    <location>
        <begin position="207"/>
        <end position="225"/>
    </location>
</feature>
<feature type="compositionally biased region" description="Low complexity" evidence="1">
    <location>
        <begin position="432"/>
        <end position="458"/>
    </location>
</feature>
<feature type="region of interest" description="Disordered" evidence="1">
    <location>
        <begin position="516"/>
        <end position="540"/>
    </location>
</feature>
<feature type="compositionally biased region" description="Low complexity" evidence="1">
    <location>
        <begin position="168"/>
        <end position="180"/>
    </location>
</feature>
<dbReference type="PANTHER" id="PTHR10133:SF62">
    <property type="entry name" value="DNA POLYMERASE THETA"/>
    <property type="match status" value="1"/>
</dbReference>
<dbReference type="SUPFAM" id="SSF56672">
    <property type="entry name" value="DNA/RNA polymerases"/>
    <property type="match status" value="1"/>
</dbReference>
<dbReference type="InterPro" id="IPR002298">
    <property type="entry name" value="DNA_polymerase_A"/>
</dbReference>
<proteinExistence type="predicted"/>
<feature type="compositionally biased region" description="Gly residues" evidence="1">
    <location>
        <begin position="332"/>
        <end position="346"/>
    </location>
</feature>
<sequence length="1495" mass="153152">MANASVPLAFRPRRKPPLPSAVNSWAHKNINLHTEQPSRQQTVLNLGHLRNALIDARHVSGEPEDEAEVNSGPFHPGPHDFGAYIAPGALPTTSSPPEEARLPHPAPSVRTSFPSYPAPLHAVGQARAPHTPSTSLPCNLNPPPGQWQPHQRHSPPRAQGQATCGPVQSATTQPPSAAASRLSNHMAAQSAARPASTLQRQPPPPTQQQQQQQQSAPRAQALRQLPAGSNSASRNRALGLMAAPDDLDADADLLDGLDGPDVLDGFFGSVAERPLPVPRNATHDGVGAAEFEFGVQPQASRMPWPPSVLPPGPGPGGVSQVVGLRAQESGAVEGGGGGGGGGGGNVGRWWEDLDDLLSHSGGGEAGGHMQPPGGAGKPPAAGAGRRGAGPRQAVLTPGGGCTLPPPPVPGASWKAARPAVSEQHHPGGGGRHAPVAAAAAMSASSGERSQQQQRQAQGKPPPDGGIGAAALAGAAPAGTGAARKRARTDGEAAKAYAEVLGGLRAGGAAVADGGAEAGGSGGGKGGGAKRKDKAGGGGPAQAMWSQLLPLCESLEGATGTVREVYDPQVVSELRRDISRSRLLLAGLLMAVCEGPVSQFASNMQSLSKPQRDALLKARRVMAKDPAAAAALNAEAAEAEAAATAAAASASAAGPGSETGHGFSGVLASEHLERCVAFCVLCLDERLYDALLGGGGGTAGMRDGGGDGGDVATALADAPLYVLRITAWPPPHGARTRRGPRFAGDGGGGGGSGGHPEPLPRTALLSLLDELLVRAPCPTLCCNAKALLREALCLGWQSPPPQRLRPLDPCVLAWMDAPQLAQRDEKEIEGYTLEALCPRYGILLPPPPSPGGSGATAAAAAAAGGTGTGSPTEGPLSRLRRGLLAAGRLFEAVRLRVQPWLRPQAVQVEMQVSWLLARMEAVGIAVDAAGLGRKGGAARRRMEALSAAAAELLGGRQINLGSSAQLAVVLYDELALPTPAPQGQQRDAAGGPGKDRNGRTRTHHSTDEAALKQIKHLHPLPAIVLQYRALQNVLSKWLEPEWLPPLLARSRAPATAAATAVAAAPSPPPSLPRLSCCWNQTATATGRLSSSAPNMQAVTKYEVVVQLDTAVQMAPPHLPAPRSSAGGPAAAAAGAARTPAKGDGDCDAEAEAAECGSLVVVARNAFVAPAGRLLVAADYSQIELRLLAHLSGDLRLQELLKRGGDGGGGGPDVFRQIGAAWLRPGTHPADISGQDREQVKRVIYGIIYGMTPQGLAQQLAEYGVGLEQATSLRASFLRHFAGVQAFITSSLHHARRHGYITTGLLGRRRPIAGVNSADPRVRADAERKVVNSIVQGSAADLVKCAMCMWAEFNHPHTPRQPPHAAAQAMSPPQLQPPRTAASAAAAPHPDGLAHTDLRGPASTPPAPPLNGAASAPAAPALHAQLPPLDAELVAQIHDELVFEVDSEPEVVRRLVAAVRAIMCGVVALDVPLLVKVAAGQSWGGLKELPAGFGEGS</sequence>
<dbReference type="SMART" id="SM00482">
    <property type="entry name" value="POLAc"/>
    <property type="match status" value="1"/>
</dbReference>
<dbReference type="InterPro" id="IPR043502">
    <property type="entry name" value="DNA/RNA_pol_sf"/>
</dbReference>
<dbReference type="CDD" id="cd08638">
    <property type="entry name" value="DNA_pol_A_theta"/>
    <property type="match status" value="1"/>
</dbReference>
<organism evidence="3 4">
    <name type="scientific">Pleodorina starrii</name>
    <dbReference type="NCBI Taxonomy" id="330485"/>
    <lineage>
        <taxon>Eukaryota</taxon>
        <taxon>Viridiplantae</taxon>
        <taxon>Chlorophyta</taxon>
        <taxon>core chlorophytes</taxon>
        <taxon>Chlorophyceae</taxon>
        <taxon>CS clade</taxon>
        <taxon>Chlamydomonadales</taxon>
        <taxon>Volvocaceae</taxon>
        <taxon>Pleodorina</taxon>
    </lineage>
</organism>
<name>A0A9W6EZC7_9CHLO</name>
<feature type="compositionally biased region" description="Basic and acidic residues" evidence="1">
    <location>
        <begin position="992"/>
        <end position="1007"/>
    </location>
</feature>
<evidence type="ECO:0000256" key="1">
    <source>
        <dbReference type="SAM" id="MobiDB-lite"/>
    </source>
</evidence>
<feature type="region of interest" description="Disordered" evidence="1">
    <location>
        <begin position="732"/>
        <end position="757"/>
    </location>
</feature>
<feature type="region of interest" description="Disordered" evidence="1">
    <location>
        <begin position="1357"/>
        <end position="1414"/>
    </location>
</feature>
<feature type="region of interest" description="Disordered" evidence="1">
    <location>
        <begin position="1116"/>
        <end position="1144"/>
    </location>
</feature>
<feature type="region of interest" description="Disordered" evidence="1">
    <location>
        <begin position="329"/>
        <end position="470"/>
    </location>
</feature>
<feature type="region of interest" description="Disordered" evidence="1">
    <location>
        <begin position="60"/>
        <end position="232"/>
    </location>
</feature>
<dbReference type="Gene3D" id="1.20.1060.10">
    <property type="entry name" value="Taq DNA Polymerase, Chain T, domain 4"/>
    <property type="match status" value="1"/>
</dbReference>
<dbReference type="GO" id="GO:0006261">
    <property type="term" value="P:DNA-templated DNA replication"/>
    <property type="evidence" value="ECO:0007669"/>
    <property type="project" value="InterPro"/>
</dbReference>
<keyword evidence="4" id="KW-1185">Reference proteome</keyword>
<dbReference type="Proteomes" id="UP001165080">
    <property type="component" value="Unassembled WGS sequence"/>
</dbReference>
<feature type="region of interest" description="Disordered" evidence="1">
    <location>
        <begin position="847"/>
        <end position="875"/>
    </location>
</feature>
<dbReference type="InterPro" id="IPR001098">
    <property type="entry name" value="DNA-dir_DNA_pol_A_palm_dom"/>
</dbReference>